<name>C6Q0N5_9CLOT</name>
<keyword evidence="2" id="KW-1185">Reference proteome</keyword>
<gene>
    <name evidence="1" type="ORF">CcarbDRAFT_4602</name>
</gene>
<dbReference type="Proteomes" id="UP000004198">
    <property type="component" value="Unassembled WGS sequence"/>
</dbReference>
<evidence type="ECO:0000313" key="1">
    <source>
        <dbReference type="EMBL" id="EET84950.1"/>
    </source>
</evidence>
<evidence type="ECO:0000313" key="2">
    <source>
        <dbReference type="Proteomes" id="UP000004198"/>
    </source>
</evidence>
<reference evidence="1 2" key="1">
    <citation type="submission" date="2009-06" db="EMBL/GenBank/DDBJ databases">
        <title>The draft genome of Clostridium carboxidivorans P7.</title>
        <authorList>
            <consortium name="US DOE Joint Genome Institute (JGI-PGF)"/>
            <person name="Lucas S."/>
            <person name="Copeland A."/>
            <person name="Lapidus A."/>
            <person name="Glavina del Rio T."/>
            <person name="Tice H."/>
            <person name="Bruce D."/>
            <person name="Goodwin L."/>
            <person name="Pitluck S."/>
            <person name="Larimer F."/>
            <person name="Land M.L."/>
            <person name="Hauser L."/>
            <person name="Hemme C.L."/>
        </authorList>
    </citation>
    <scope>NUCLEOTIDE SEQUENCE [LARGE SCALE GENOMIC DNA]</scope>
    <source>
        <strain evidence="1 2">P7</strain>
    </source>
</reference>
<comment type="caution">
    <text evidence="1">The sequence shown here is derived from an EMBL/GenBank/DDBJ whole genome shotgun (WGS) entry which is preliminary data.</text>
</comment>
<protein>
    <submittedName>
        <fullName evidence="1">Uncharacterized protein</fullName>
    </submittedName>
</protein>
<accession>C6Q0N5</accession>
<dbReference type="AlphaFoldDB" id="C6Q0N5"/>
<dbReference type="EMBL" id="ACVI01000119">
    <property type="protein sequence ID" value="EET84950.1"/>
    <property type="molecule type" value="Genomic_DNA"/>
</dbReference>
<organism evidence="1 2">
    <name type="scientific">Clostridium carboxidivorans P7</name>
    <dbReference type="NCBI Taxonomy" id="536227"/>
    <lineage>
        <taxon>Bacteria</taxon>
        <taxon>Bacillati</taxon>
        <taxon>Bacillota</taxon>
        <taxon>Clostridia</taxon>
        <taxon>Eubacteriales</taxon>
        <taxon>Clostridiaceae</taxon>
        <taxon>Clostridium</taxon>
    </lineage>
</organism>
<proteinExistence type="predicted"/>
<sequence length="74" mass="8200">MISFSAIDINIFSTLEYRIFNNCQINKVSACGIPQASTLSQLGLLKQNALKTSMWCLVLCGYLHYIAIGENIKA</sequence>